<dbReference type="Gene3D" id="1.25.40.10">
    <property type="entry name" value="Tetratricopeptide repeat domain"/>
    <property type="match status" value="3"/>
</dbReference>
<proteinExistence type="predicted"/>
<dbReference type="Pfam" id="PF14559">
    <property type="entry name" value="TPR_19"/>
    <property type="match status" value="1"/>
</dbReference>
<dbReference type="RefSeq" id="WP_188644082.1">
    <property type="nucleotide sequence ID" value="NZ_BMKL01000001.1"/>
</dbReference>
<keyword evidence="2" id="KW-0732">Signal</keyword>
<protein>
    <recommendedName>
        <fullName evidence="5">Tetratricopeptide repeat protein</fullName>
    </recommendedName>
</protein>
<name>A0ABQ1S5M2_9SPHN</name>
<sequence>MTFRLKAAIALALLLTACGADDAAAPIDYKTALAQGDGAGAELALKRELERGVPSSRLAPFLGEAALMQGDLVEARHWLAEAAFAPDVAAHGFHMLGRLRLRERDLPGAGQAFDRALQDAPDEPELWVDIARLRYLGGEQAQALQASRTALALGPGNPAALLLRAQLLRDSAGNAAALSLIERALKGAPEDPDLLAEYAATLGEVGRTREMLAAVRRFAEAAPQDRRALYLQAVLAARAGRHDLARSLLQRSGDLDRAMPAAIVLLALVDLENGNPASAAQALDRLLVRQPDNLRVQALLARALAAAGNDHELIARFAGRADSRYLALLVGRAYEHLGERSKAATHLDRAFARPAPPRLVRLAPAAPLSVTALRDPADGPAAVALVRGLIAVGRANEARTRALSWLKRHPGSADAMTLAGDAALAANDPRAALAHYRSASAIRQPWPLTKRMGAALERAGQADEAERLVARHFRNEPANNEAAVMLARRLDARGERHRAAVLLAHGRLHGG</sequence>
<keyword evidence="4" id="KW-1185">Reference proteome</keyword>
<dbReference type="Proteomes" id="UP000619041">
    <property type="component" value="Unassembled WGS sequence"/>
</dbReference>
<dbReference type="Pfam" id="PF13432">
    <property type="entry name" value="TPR_16"/>
    <property type="match status" value="3"/>
</dbReference>
<feature type="chain" id="PRO_5046651834" description="Tetratricopeptide repeat protein" evidence="2">
    <location>
        <begin position="24"/>
        <end position="511"/>
    </location>
</feature>
<reference evidence="4" key="1">
    <citation type="journal article" date="2019" name="Int. J. Syst. Evol. Microbiol.">
        <title>The Global Catalogue of Microorganisms (GCM) 10K type strain sequencing project: providing services to taxonomists for standard genome sequencing and annotation.</title>
        <authorList>
            <consortium name="The Broad Institute Genomics Platform"/>
            <consortium name="The Broad Institute Genome Sequencing Center for Infectious Disease"/>
            <person name="Wu L."/>
            <person name="Ma J."/>
        </authorList>
    </citation>
    <scope>NUCLEOTIDE SEQUENCE [LARGE SCALE GENOMIC DNA]</scope>
    <source>
        <strain evidence="4">CGMCC 1.15959</strain>
    </source>
</reference>
<dbReference type="SUPFAM" id="SSF48452">
    <property type="entry name" value="TPR-like"/>
    <property type="match status" value="1"/>
</dbReference>
<dbReference type="PROSITE" id="PS50005">
    <property type="entry name" value="TPR"/>
    <property type="match status" value="1"/>
</dbReference>
<dbReference type="SMART" id="SM00028">
    <property type="entry name" value="TPR"/>
    <property type="match status" value="5"/>
</dbReference>
<evidence type="ECO:0000313" key="4">
    <source>
        <dbReference type="Proteomes" id="UP000619041"/>
    </source>
</evidence>
<dbReference type="InterPro" id="IPR011990">
    <property type="entry name" value="TPR-like_helical_dom_sf"/>
</dbReference>
<evidence type="ECO:0000313" key="3">
    <source>
        <dbReference type="EMBL" id="GGD91894.1"/>
    </source>
</evidence>
<gene>
    <name evidence="3" type="ORF">GCM10011515_09500</name>
</gene>
<comment type="caution">
    <text evidence="3">The sequence shown here is derived from an EMBL/GenBank/DDBJ whole genome shotgun (WGS) entry which is preliminary data.</text>
</comment>
<dbReference type="EMBL" id="BMKL01000001">
    <property type="protein sequence ID" value="GGD91894.1"/>
    <property type="molecule type" value="Genomic_DNA"/>
</dbReference>
<evidence type="ECO:0000256" key="2">
    <source>
        <dbReference type="SAM" id="SignalP"/>
    </source>
</evidence>
<dbReference type="InterPro" id="IPR019734">
    <property type="entry name" value="TPR_rpt"/>
</dbReference>
<organism evidence="3 4">
    <name type="scientific">Tsuneonella deserti</name>
    <dbReference type="NCBI Taxonomy" id="2035528"/>
    <lineage>
        <taxon>Bacteria</taxon>
        <taxon>Pseudomonadati</taxon>
        <taxon>Pseudomonadota</taxon>
        <taxon>Alphaproteobacteria</taxon>
        <taxon>Sphingomonadales</taxon>
        <taxon>Erythrobacteraceae</taxon>
        <taxon>Tsuneonella</taxon>
    </lineage>
</organism>
<evidence type="ECO:0000256" key="1">
    <source>
        <dbReference type="PROSITE-ProRule" id="PRU00339"/>
    </source>
</evidence>
<dbReference type="PROSITE" id="PS51257">
    <property type="entry name" value="PROKAR_LIPOPROTEIN"/>
    <property type="match status" value="1"/>
</dbReference>
<dbReference type="PANTHER" id="PTHR12558">
    <property type="entry name" value="CELL DIVISION CYCLE 16,23,27"/>
    <property type="match status" value="1"/>
</dbReference>
<evidence type="ECO:0008006" key="5">
    <source>
        <dbReference type="Google" id="ProtNLM"/>
    </source>
</evidence>
<feature type="repeat" description="TPR" evidence="1">
    <location>
        <begin position="90"/>
        <end position="123"/>
    </location>
</feature>
<accession>A0ABQ1S5M2</accession>
<dbReference type="PANTHER" id="PTHR12558:SF13">
    <property type="entry name" value="CELL DIVISION CYCLE PROTEIN 27 HOMOLOG"/>
    <property type="match status" value="1"/>
</dbReference>
<keyword evidence="1" id="KW-0802">TPR repeat</keyword>
<feature type="signal peptide" evidence="2">
    <location>
        <begin position="1"/>
        <end position="23"/>
    </location>
</feature>